<dbReference type="AlphaFoldDB" id="A0A179BP11"/>
<proteinExistence type="predicted"/>
<evidence type="ECO:0000313" key="2">
    <source>
        <dbReference type="Proteomes" id="UP000078302"/>
    </source>
</evidence>
<dbReference type="EMBL" id="LVXZ01000020">
    <property type="protein sequence ID" value="OAP93015.1"/>
    <property type="molecule type" value="Genomic_DNA"/>
</dbReference>
<dbReference type="Proteomes" id="UP000078302">
    <property type="component" value="Unassembled WGS sequence"/>
</dbReference>
<sequence length="81" mass="9240">MLKLPKITAYFGMPKQLTVKQRPGLNSFWINSAALLIKQIDFQYPELPILHQYVAVSLGPQIGDRCLVRMIDKLMALINNL</sequence>
<comment type="caution">
    <text evidence="1">The sequence shown here is derived from an EMBL/GenBank/DDBJ whole genome shotgun (WGS) entry which is preliminary data.</text>
</comment>
<protein>
    <submittedName>
        <fullName evidence="1">Uncharacterized protein</fullName>
    </submittedName>
</protein>
<name>A0A179BP11_ACIFR</name>
<accession>A0A179BP11</accession>
<evidence type="ECO:0000313" key="1">
    <source>
        <dbReference type="EMBL" id="OAP93015.1"/>
    </source>
</evidence>
<reference evidence="1 2" key="1">
    <citation type="submission" date="2016-04" db="EMBL/GenBank/DDBJ databases">
        <title>Acidithiobacillus ferrooxidans genome sequencing and assembly.</title>
        <authorList>
            <person name="Zhou Z."/>
        </authorList>
    </citation>
    <scope>NUCLEOTIDE SEQUENCE [LARGE SCALE GENOMIC DNA]</scope>
    <source>
        <strain evidence="1 2">BY0502</strain>
    </source>
</reference>
<keyword evidence="2" id="KW-1185">Reference proteome</keyword>
<gene>
    <name evidence="1" type="ORF">A4H96_02220</name>
</gene>
<organism evidence="1 2">
    <name type="scientific">Acidithiobacillus ferrooxidans</name>
    <name type="common">Thiobacillus ferrooxidans</name>
    <dbReference type="NCBI Taxonomy" id="920"/>
    <lineage>
        <taxon>Bacteria</taxon>
        <taxon>Pseudomonadati</taxon>
        <taxon>Pseudomonadota</taxon>
        <taxon>Acidithiobacillia</taxon>
        <taxon>Acidithiobacillales</taxon>
        <taxon>Acidithiobacillaceae</taxon>
        <taxon>Acidithiobacillus</taxon>
    </lineage>
</organism>